<keyword evidence="15" id="KW-1185">Reference proteome</keyword>
<sequence length="496" mass="55975">MKLVLACLFTLVVLEAYLAPFTKVEESFNLQATHDIIHQASHYDHLDFPGVVPRTFLGATILSLIGWPFIHFFPLSPIDEQVLVRIILSAGVVFSLGKFASGGVRSLFGPFTAQITIALLVCQFHLVFWASRTLPNMFALPWVMMGLSHWLISLSQTSGRTYHIEQMIRFLTFSGIIFRFEAGIMLVILVGTEWLCGSITLGNSFKQTIVTAIISLIISVPLDSFFWNEWVWPEGMVFYFNAILNKSSDWGTLPFHAYFLSFLPRLLLISYPLSIIGFFMDSRVRRMLSPMIVYILIFSCLPHKEWRFIIYTIPVFTAAAAASVSSVITAARRSQIQRVASVAIVLGALASFAISIIMFQISRLNYPGGEALYTLHEIENNTPYVSVHMDADTAMTGASLYGQSNPHWSYSKNESHSSEEDFLKAHYTHIITSTPEKFDKSIFEVIDQTYGLDKVSLKSISEYMKSLRSMDISPISFKMSPKLYTLKLIQPQNNLD</sequence>
<protein>
    <recommendedName>
        <fullName evidence="12">Mannosyltransferase</fullName>
        <ecNumber evidence="12">2.4.1.-</ecNumber>
    </recommendedName>
</protein>
<feature type="transmembrane region" description="Helical" evidence="12">
    <location>
        <begin position="137"/>
        <end position="156"/>
    </location>
</feature>
<comment type="caution">
    <text evidence="14">The sequence shown here is derived from an EMBL/GenBank/DDBJ whole genome shotgun (WGS) entry which is preliminary data.</text>
</comment>
<proteinExistence type="inferred from homology"/>
<dbReference type="InterPro" id="IPR005599">
    <property type="entry name" value="GPI_mannosylTrfase"/>
</dbReference>
<accession>A0A8H7R1X6</accession>
<comment type="pathway">
    <text evidence="2">Protein modification; protein glycosylation.</text>
</comment>
<keyword evidence="9 12" id="KW-0472">Membrane</keyword>
<feature type="signal peptide" evidence="13">
    <location>
        <begin position="1"/>
        <end position="16"/>
    </location>
</feature>
<dbReference type="OrthoDB" id="19039at2759"/>
<feature type="transmembrane region" description="Helical" evidence="12">
    <location>
        <begin position="287"/>
        <end position="304"/>
    </location>
</feature>
<keyword evidence="5" id="KW-0808">Transferase</keyword>
<keyword evidence="6 12" id="KW-0812">Transmembrane</keyword>
<evidence type="ECO:0000256" key="13">
    <source>
        <dbReference type="SAM" id="SignalP"/>
    </source>
</evidence>
<feature type="transmembrane region" description="Helical" evidence="12">
    <location>
        <begin position="82"/>
        <end position="101"/>
    </location>
</feature>
<keyword evidence="4 12" id="KW-0328">Glycosyltransferase</keyword>
<organism evidence="14 15">
    <name type="scientific">Mucor saturninus</name>
    <dbReference type="NCBI Taxonomy" id="64648"/>
    <lineage>
        <taxon>Eukaryota</taxon>
        <taxon>Fungi</taxon>
        <taxon>Fungi incertae sedis</taxon>
        <taxon>Mucoromycota</taxon>
        <taxon>Mucoromycotina</taxon>
        <taxon>Mucoromycetes</taxon>
        <taxon>Mucorales</taxon>
        <taxon>Mucorineae</taxon>
        <taxon>Mucoraceae</taxon>
        <taxon>Mucor</taxon>
    </lineage>
</organism>
<evidence type="ECO:0000256" key="11">
    <source>
        <dbReference type="ARBA" id="ARBA00048899"/>
    </source>
</evidence>
<evidence type="ECO:0000256" key="3">
    <source>
        <dbReference type="ARBA" id="ARBA00007063"/>
    </source>
</evidence>
<feature type="transmembrane region" description="Helical" evidence="12">
    <location>
        <begin position="51"/>
        <end position="70"/>
    </location>
</feature>
<feature type="transmembrane region" description="Helical" evidence="12">
    <location>
        <begin position="176"/>
        <end position="196"/>
    </location>
</feature>
<keyword evidence="8 12" id="KW-1133">Transmembrane helix</keyword>
<dbReference type="GO" id="GO:0052917">
    <property type="term" value="F:dol-P-Man:Man(7)GlcNAc(2)-PP-Dol alpha-1,6-mannosyltransferase activity"/>
    <property type="evidence" value="ECO:0007669"/>
    <property type="project" value="UniProtKB-EC"/>
</dbReference>
<comment type="similarity">
    <text evidence="3 12">Belongs to the glycosyltransferase 22 family.</text>
</comment>
<gene>
    <name evidence="14" type="ORF">INT47_004380</name>
</gene>
<evidence type="ECO:0000256" key="5">
    <source>
        <dbReference type="ARBA" id="ARBA00022679"/>
    </source>
</evidence>
<comment type="catalytic activity">
    <reaction evidence="11">
        <text>an alpha-D-Man-(1-&gt;2)-alpha-D-Man-(1-&gt;2)-alpha-D-Man-(1-&gt;3)-[alpha-D-Man-(1-&gt;2)-alpha-D-Man-(1-&gt;3)-alpha-D-Man-(1-&gt;6)]-beta-D-Man-(1-&gt;4)-beta-D-GlcNAc-(1-&gt;4)-alpha-D-GlcNAc-diphospho-di-trans,poly-cis-dolichol + a di-trans,poly-cis-dolichyl beta-D-mannosyl phosphate = an alpha-D-Man-(1-&gt;2)-alpha-D-Man-(1-&gt;2)-alpha-D-Man-(1-&gt;3)-[alpha-D-Man-(1-&gt;2)-alpha-D-Man-(1-&gt;3)-[alpha-D-Man-(1-&gt;6)]-alpha-D-Man-(1-&gt;6)]-beta-D-Man-(1-&gt;4)-beta-D-GlcNAc-(1-&gt;4)-alpha-D-GlcNAc-diphospho-di-trans,poly-cis-dolichol + a di-trans,poly-cis-dolichyl phosphate + H(+)</text>
        <dbReference type="Rhea" id="RHEA:29535"/>
        <dbReference type="Rhea" id="RHEA-COMP:19498"/>
        <dbReference type="Rhea" id="RHEA-COMP:19501"/>
        <dbReference type="Rhea" id="RHEA-COMP:19518"/>
        <dbReference type="Rhea" id="RHEA-COMP:19519"/>
        <dbReference type="ChEBI" id="CHEBI:15378"/>
        <dbReference type="ChEBI" id="CHEBI:57683"/>
        <dbReference type="ChEBI" id="CHEBI:58211"/>
        <dbReference type="ChEBI" id="CHEBI:132517"/>
        <dbReference type="ChEBI" id="CHEBI:132519"/>
        <dbReference type="EC" id="2.4.1.260"/>
    </reaction>
    <physiologicalReaction direction="left-to-right" evidence="11">
        <dbReference type="Rhea" id="RHEA:29536"/>
    </physiologicalReaction>
</comment>
<dbReference type="UniPathway" id="UPA00378"/>
<reference evidence="14" key="1">
    <citation type="submission" date="2020-12" db="EMBL/GenBank/DDBJ databases">
        <title>Metabolic potential, ecology and presence of endohyphal bacteria is reflected in genomic diversity of Mucoromycotina.</title>
        <authorList>
            <person name="Muszewska A."/>
            <person name="Okrasinska A."/>
            <person name="Steczkiewicz K."/>
            <person name="Drgas O."/>
            <person name="Orlowska M."/>
            <person name="Perlinska-Lenart U."/>
            <person name="Aleksandrzak-Piekarczyk T."/>
            <person name="Szatraj K."/>
            <person name="Zielenkiewicz U."/>
            <person name="Pilsyk S."/>
            <person name="Malc E."/>
            <person name="Mieczkowski P."/>
            <person name="Kruszewska J.S."/>
            <person name="Biernat P."/>
            <person name="Pawlowska J."/>
        </authorList>
    </citation>
    <scope>NUCLEOTIDE SEQUENCE</scope>
    <source>
        <strain evidence="14">WA0000017839</strain>
    </source>
</reference>
<feature type="transmembrane region" description="Helical" evidence="12">
    <location>
        <begin position="255"/>
        <end position="280"/>
    </location>
</feature>
<dbReference type="PANTHER" id="PTHR22760">
    <property type="entry name" value="GLYCOSYLTRANSFERASE"/>
    <property type="match status" value="1"/>
</dbReference>
<dbReference type="AlphaFoldDB" id="A0A8H7R1X6"/>
<comment type="function">
    <text evidence="10">Mannosyltransferase that operates in the biosynthetic pathway of dolichol-linked oligosaccharides, the glycan precursors employed in protein asparagine (N)-glycosylation. The assembly of dolichol-linked oligosaccharides begins on the cytosolic side of the endoplasmic reticulum membrane and finishes in its lumen. The sequential addition of sugars to dolichol pyrophosphate produces dolichol-linked oligosaccharides containing fourteen sugars, including two GlcNAcs, nine mannoses and three glucoses. Once assembled, the oligosaccharide is transferred from the lipid to nascent proteins by oligosaccharyltransferases. In the lumen of the endoplasmic reticulum, adds the eighth mannose residue in an alpha-1,6 linkage onto Man(7)GlcNAc(2)-PP-dolichol to produce Man(8)GlcNAc(2)-PP-dolichol.</text>
</comment>
<evidence type="ECO:0000256" key="2">
    <source>
        <dbReference type="ARBA" id="ARBA00004922"/>
    </source>
</evidence>
<evidence type="ECO:0000256" key="10">
    <source>
        <dbReference type="ARBA" id="ARBA00044721"/>
    </source>
</evidence>
<keyword evidence="7 12" id="KW-0256">Endoplasmic reticulum</keyword>
<dbReference type="Pfam" id="PF03901">
    <property type="entry name" value="Glyco_transf_22"/>
    <property type="match status" value="1"/>
</dbReference>
<feature type="transmembrane region" description="Helical" evidence="12">
    <location>
        <begin position="310"/>
        <end position="330"/>
    </location>
</feature>
<dbReference type="PANTHER" id="PTHR22760:SF1">
    <property type="entry name" value="DOL-P-MAN:MAN(7)GLCNAC(2)-PP-DOL ALPHA-1,6-MANNOSYLTRANSFERASE"/>
    <property type="match status" value="1"/>
</dbReference>
<evidence type="ECO:0000313" key="15">
    <source>
        <dbReference type="Proteomes" id="UP000603453"/>
    </source>
</evidence>
<dbReference type="Proteomes" id="UP000603453">
    <property type="component" value="Unassembled WGS sequence"/>
</dbReference>
<evidence type="ECO:0000256" key="12">
    <source>
        <dbReference type="RuleBase" id="RU363075"/>
    </source>
</evidence>
<feature type="transmembrane region" description="Helical" evidence="12">
    <location>
        <begin position="342"/>
        <end position="361"/>
    </location>
</feature>
<evidence type="ECO:0000256" key="6">
    <source>
        <dbReference type="ARBA" id="ARBA00022692"/>
    </source>
</evidence>
<feature type="transmembrane region" description="Helical" evidence="12">
    <location>
        <begin position="107"/>
        <end position="130"/>
    </location>
</feature>
<comment type="subcellular location">
    <subcellularLocation>
        <location evidence="1 12">Endoplasmic reticulum membrane</location>
        <topology evidence="1 12">Multi-pass membrane protein</topology>
    </subcellularLocation>
</comment>
<evidence type="ECO:0000256" key="7">
    <source>
        <dbReference type="ARBA" id="ARBA00022824"/>
    </source>
</evidence>
<dbReference type="GO" id="GO:0005789">
    <property type="term" value="C:endoplasmic reticulum membrane"/>
    <property type="evidence" value="ECO:0007669"/>
    <property type="project" value="UniProtKB-SubCell"/>
</dbReference>
<dbReference type="EMBL" id="JAEPRD010000067">
    <property type="protein sequence ID" value="KAG2201823.1"/>
    <property type="molecule type" value="Genomic_DNA"/>
</dbReference>
<evidence type="ECO:0000313" key="14">
    <source>
        <dbReference type="EMBL" id="KAG2201823.1"/>
    </source>
</evidence>
<dbReference type="GO" id="GO:0006487">
    <property type="term" value="P:protein N-linked glycosylation"/>
    <property type="evidence" value="ECO:0007669"/>
    <property type="project" value="TreeGrafter"/>
</dbReference>
<feature type="chain" id="PRO_5034954795" description="Mannosyltransferase" evidence="13">
    <location>
        <begin position="17"/>
        <end position="496"/>
    </location>
</feature>
<evidence type="ECO:0000256" key="1">
    <source>
        <dbReference type="ARBA" id="ARBA00004477"/>
    </source>
</evidence>
<dbReference type="EC" id="2.4.1.-" evidence="12"/>
<name>A0A8H7R1X6_9FUNG</name>
<evidence type="ECO:0000256" key="9">
    <source>
        <dbReference type="ARBA" id="ARBA00023136"/>
    </source>
</evidence>
<feature type="transmembrane region" description="Helical" evidence="12">
    <location>
        <begin position="208"/>
        <end position="227"/>
    </location>
</feature>
<evidence type="ECO:0000256" key="4">
    <source>
        <dbReference type="ARBA" id="ARBA00022676"/>
    </source>
</evidence>
<keyword evidence="13" id="KW-0732">Signal</keyword>
<evidence type="ECO:0000256" key="8">
    <source>
        <dbReference type="ARBA" id="ARBA00022989"/>
    </source>
</evidence>